<sequence length="370" mass="41028">MIYQRQFIKELSFTAVGVFVILLAILVSTQAINLLGRAAAGNVAIDAVAALVGFWTIGFTPLLLILTAYISTLTVLTRYWRDSEMSVWLSCGLALKRWTQPILRFAVPFALLVAAISLWLLPWAELRSREFAEILKQKQELSLIEPGVFREVGGQLPRVYFIESFDSDSGDARNLFIREKESNGRDSVILATSGQFKQEDGKRILALQNGHRYSGTPGQADYERAAFKSLSLIVSTGTKIVDASANRRTIPTMQLLHSGDPQHQAELMWRLSLPLSVLVISLLALPLSYYNPRSGHTYNILIAVGLFLVYQNGLTFLRDAVAGGKLPMLMGLLPMHVLMLALFWLLLRLRSQPAQAFWPGIKAALGGKPS</sequence>
<evidence type="ECO:0000313" key="11">
    <source>
        <dbReference type="Proteomes" id="UP000653156"/>
    </source>
</evidence>
<comment type="subcellular location">
    <subcellularLocation>
        <location evidence="1">Cell inner membrane</location>
        <topology evidence="1">Multi-pass membrane protein</topology>
    </subcellularLocation>
</comment>
<evidence type="ECO:0000256" key="5">
    <source>
        <dbReference type="ARBA" id="ARBA00022519"/>
    </source>
</evidence>
<feature type="transmembrane region" description="Helical" evidence="9">
    <location>
        <begin position="12"/>
        <end position="32"/>
    </location>
</feature>
<organism evidence="10 11">
    <name type="scientific">Paralysiella testudinis</name>
    <dbReference type="NCBI Taxonomy" id="2809020"/>
    <lineage>
        <taxon>Bacteria</taxon>
        <taxon>Pseudomonadati</taxon>
        <taxon>Pseudomonadota</taxon>
        <taxon>Betaproteobacteria</taxon>
        <taxon>Neisseriales</taxon>
        <taxon>Neisseriaceae</taxon>
        <taxon>Paralysiella</taxon>
    </lineage>
</organism>
<dbReference type="GO" id="GO:0015920">
    <property type="term" value="P:lipopolysaccharide transport"/>
    <property type="evidence" value="ECO:0007669"/>
    <property type="project" value="TreeGrafter"/>
</dbReference>
<dbReference type="Proteomes" id="UP000653156">
    <property type="component" value="Chromosome"/>
</dbReference>
<dbReference type="PANTHER" id="PTHR33529:SF7">
    <property type="entry name" value="LIPOPOLYSACCHARIDE EXPORT SYSTEM PERMEASE PROTEIN LPTF"/>
    <property type="match status" value="1"/>
</dbReference>
<keyword evidence="6 9" id="KW-0812">Transmembrane</keyword>
<feature type="transmembrane region" description="Helical" evidence="9">
    <location>
        <begin position="296"/>
        <end position="317"/>
    </location>
</feature>
<evidence type="ECO:0000313" key="10">
    <source>
        <dbReference type="EMBL" id="QRQ81373.1"/>
    </source>
</evidence>
<dbReference type="Pfam" id="PF03739">
    <property type="entry name" value="LptF_LptG"/>
    <property type="match status" value="1"/>
</dbReference>
<dbReference type="KEGG" id="ptes:JQU52_11735"/>
<keyword evidence="11" id="KW-1185">Reference proteome</keyword>
<dbReference type="NCBIfam" id="TIGR04407">
    <property type="entry name" value="LptF_YjgP"/>
    <property type="match status" value="1"/>
</dbReference>
<dbReference type="InterPro" id="IPR005495">
    <property type="entry name" value="LptG/LptF_permease"/>
</dbReference>
<dbReference type="PANTHER" id="PTHR33529">
    <property type="entry name" value="SLR0882 PROTEIN-RELATED"/>
    <property type="match status" value="1"/>
</dbReference>
<evidence type="ECO:0000256" key="6">
    <source>
        <dbReference type="ARBA" id="ARBA00022692"/>
    </source>
</evidence>
<keyword evidence="7 9" id="KW-1133">Transmembrane helix</keyword>
<evidence type="ECO:0000256" key="4">
    <source>
        <dbReference type="ARBA" id="ARBA00022475"/>
    </source>
</evidence>
<evidence type="ECO:0000256" key="8">
    <source>
        <dbReference type="ARBA" id="ARBA00023136"/>
    </source>
</evidence>
<dbReference type="EMBL" id="CP069798">
    <property type="protein sequence ID" value="QRQ81373.1"/>
    <property type="molecule type" value="Genomic_DNA"/>
</dbReference>
<evidence type="ECO:0000256" key="2">
    <source>
        <dbReference type="ARBA" id="ARBA00014213"/>
    </source>
</evidence>
<reference evidence="10" key="1">
    <citation type="submission" date="2021-02" db="EMBL/GenBank/DDBJ databases">
        <title>Neisseriaceae sp. 26B isolated from the cloaca of a Common Toad-headed Turtle (Mesoclemmys nasuta).</title>
        <authorList>
            <person name="Spergser J."/>
            <person name="Busse H.-J."/>
        </authorList>
    </citation>
    <scope>NUCLEOTIDE SEQUENCE</scope>
    <source>
        <strain evidence="10">26B</strain>
    </source>
</reference>
<keyword evidence="8 9" id="KW-0472">Membrane</keyword>
<keyword evidence="3" id="KW-0813">Transport</keyword>
<accession>A0A892ZFF8</accession>
<dbReference type="RefSeq" id="WP_230338666.1">
    <property type="nucleotide sequence ID" value="NZ_CP069798.1"/>
</dbReference>
<evidence type="ECO:0000256" key="1">
    <source>
        <dbReference type="ARBA" id="ARBA00004429"/>
    </source>
</evidence>
<feature type="transmembrane region" description="Helical" evidence="9">
    <location>
        <begin position="271"/>
        <end position="290"/>
    </location>
</feature>
<evidence type="ECO:0000256" key="7">
    <source>
        <dbReference type="ARBA" id="ARBA00022989"/>
    </source>
</evidence>
<evidence type="ECO:0000256" key="3">
    <source>
        <dbReference type="ARBA" id="ARBA00022448"/>
    </source>
</evidence>
<proteinExistence type="predicted"/>
<keyword evidence="5" id="KW-0997">Cell inner membrane</keyword>
<dbReference type="GO" id="GO:0043190">
    <property type="term" value="C:ATP-binding cassette (ABC) transporter complex"/>
    <property type="evidence" value="ECO:0007669"/>
    <property type="project" value="InterPro"/>
</dbReference>
<name>A0A892ZFF8_9NEIS</name>
<keyword evidence="4" id="KW-1003">Cell membrane</keyword>
<dbReference type="AlphaFoldDB" id="A0A892ZFF8"/>
<evidence type="ECO:0000256" key="9">
    <source>
        <dbReference type="SAM" id="Phobius"/>
    </source>
</evidence>
<feature type="transmembrane region" description="Helical" evidence="9">
    <location>
        <begin position="101"/>
        <end position="121"/>
    </location>
</feature>
<protein>
    <recommendedName>
        <fullName evidence="2">Lipopolysaccharide export system permease protein LptF</fullName>
    </recommendedName>
</protein>
<dbReference type="GO" id="GO:0055085">
    <property type="term" value="P:transmembrane transport"/>
    <property type="evidence" value="ECO:0007669"/>
    <property type="project" value="InterPro"/>
</dbReference>
<gene>
    <name evidence="10" type="primary">lptF</name>
    <name evidence="10" type="ORF">JQU52_11735</name>
</gene>
<feature type="transmembrane region" description="Helical" evidence="9">
    <location>
        <begin position="329"/>
        <end position="347"/>
    </location>
</feature>
<dbReference type="InterPro" id="IPR030922">
    <property type="entry name" value="LptF"/>
</dbReference>